<dbReference type="Pfam" id="PF06881">
    <property type="entry name" value="Elongin_A"/>
    <property type="match status" value="1"/>
</dbReference>
<feature type="compositionally biased region" description="Polar residues" evidence="1">
    <location>
        <begin position="358"/>
        <end position="373"/>
    </location>
</feature>
<dbReference type="PANTHER" id="PTHR15141:SF76">
    <property type="entry name" value="TRANSCRIPTION ELONGATION FACTOR B POLYPEPTIDE 3"/>
    <property type="match status" value="1"/>
</dbReference>
<dbReference type="InterPro" id="IPR051870">
    <property type="entry name" value="Elongin-A_domain"/>
</dbReference>
<feature type="compositionally biased region" description="Low complexity" evidence="1">
    <location>
        <begin position="290"/>
        <end position="306"/>
    </location>
</feature>
<feature type="region of interest" description="Disordered" evidence="1">
    <location>
        <begin position="148"/>
        <end position="174"/>
    </location>
</feature>
<evidence type="ECO:0000256" key="1">
    <source>
        <dbReference type="SAM" id="MobiDB-lite"/>
    </source>
</evidence>
<feature type="compositionally biased region" description="Polar residues" evidence="1">
    <location>
        <begin position="270"/>
        <end position="289"/>
    </location>
</feature>
<dbReference type="Proteomes" id="UP001251528">
    <property type="component" value="Unassembled WGS sequence"/>
</dbReference>
<feature type="compositionally biased region" description="Pro residues" evidence="1">
    <location>
        <begin position="386"/>
        <end position="398"/>
    </location>
</feature>
<evidence type="ECO:0000313" key="3">
    <source>
        <dbReference type="Proteomes" id="UP001251528"/>
    </source>
</evidence>
<feature type="region of interest" description="Disordered" evidence="1">
    <location>
        <begin position="208"/>
        <end position="420"/>
    </location>
</feature>
<dbReference type="GO" id="GO:0006368">
    <property type="term" value="P:transcription elongation by RNA polymerase II"/>
    <property type="evidence" value="ECO:0007669"/>
    <property type="project" value="InterPro"/>
</dbReference>
<evidence type="ECO:0008006" key="4">
    <source>
        <dbReference type="Google" id="ProtNLM"/>
    </source>
</evidence>
<sequence length="420" mass="46212">MPVKSLFDLATASCVKNLKGLESIGDYLPYKAVRHILLKIDSAHQLRQVELNSPQIQGETGEIWLKLIEKDFPLEYKTKAYKPQNPDKWYRVWEKYKKDHDTALQESEDKLKSALAGLRQDKEKNTSRIIDRKLLPRSVKLGGVKKMYSGHRDAHSNTLSFNAGSRTKTSNGASVMRKVRREVKEIATIHGALSRPSRGTARVSQVHKAPASMVNDYRRAAQPSYRSSALSPEPPSAMAEHEERATFLPESDEDEDAMFDDDMPKAPSKQAYNKTAPAQSASASMPKKNSSALGAAASSSASPSSSRPTKSATVTASNPVKRSSGILSNKFRGKITKVQPRSPSSSPPPRAVAKEAQRSGSSKSTQYLPRTRTTPPPVDASSVRSSPPPIEAFPPPMPSASLHRKRKAVDIFMRPKKRMG</sequence>
<gene>
    <name evidence="2" type="ORF">QQS21_010976</name>
</gene>
<feature type="compositionally biased region" description="Polar residues" evidence="1">
    <location>
        <begin position="307"/>
        <end position="327"/>
    </location>
</feature>
<protein>
    <recommendedName>
        <fullName evidence="4">Elongin-A</fullName>
    </recommendedName>
</protein>
<accession>A0AAJ0CDY7</accession>
<feature type="compositionally biased region" description="Polar residues" evidence="1">
    <location>
        <begin position="156"/>
        <end position="173"/>
    </location>
</feature>
<feature type="compositionally biased region" description="Acidic residues" evidence="1">
    <location>
        <begin position="250"/>
        <end position="261"/>
    </location>
</feature>
<organism evidence="2 3">
    <name type="scientific">Conoideocrella luteorostrata</name>
    <dbReference type="NCBI Taxonomy" id="1105319"/>
    <lineage>
        <taxon>Eukaryota</taxon>
        <taxon>Fungi</taxon>
        <taxon>Dikarya</taxon>
        <taxon>Ascomycota</taxon>
        <taxon>Pezizomycotina</taxon>
        <taxon>Sordariomycetes</taxon>
        <taxon>Hypocreomycetidae</taxon>
        <taxon>Hypocreales</taxon>
        <taxon>Clavicipitaceae</taxon>
        <taxon>Conoideocrella</taxon>
    </lineage>
</organism>
<dbReference type="PANTHER" id="PTHR15141">
    <property type="entry name" value="TRANSCRIPTION ELONGATION FACTOR B POLYPEPTIDE 3"/>
    <property type="match status" value="1"/>
</dbReference>
<evidence type="ECO:0000313" key="2">
    <source>
        <dbReference type="EMBL" id="KAK2591323.1"/>
    </source>
</evidence>
<name>A0AAJ0CDY7_9HYPO</name>
<reference evidence="2" key="1">
    <citation type="submission" date="2023-06" db="EMBL/GenBank/DDBJ databases">
        <title>Conoideocrella luteorostrata (Hypocreales: Clavicipitaceae), a potential biocontrol fungus for elongate hemlock scale in United States Christmas tree production areas.</title>
        <authorList>
            <person name="Barrett H."/>
            <person name="Lovett B."/>
            <person name="Macias A.M."/>
            <person name="Stajich J.E."/>
            <person name="Kasson M.T."/>
        </authorList>
    </citation>
    <scope>NUCLEOTIDE SEQUENCE</scope>
    <source>
        <strain evidence="2">ARSEF 14590</strain>
    </source>
</reference>
<dbReference type="InterPro" id="IPR010684">
    <property type="entry name" value="RNA_pol_II_trans_fac_SIII_A"/>
</dbReference>
<dbReference type="GO" id="GO:0070449">
    <property type="term" value="C:elongin complex"/>
    <property type="evidence" value="ECO:0007669"/>
    <property type="project" value="InterPro"/>
</dbReference>
<comment type="caution">
    <text evidence="2">The sequence shown here is derived from an EMBL/GenBank/DDBJ whole genome shotgun (WGS) entry which is preliminary data.</text>
</comment>
<dbReference type="EMBL" id="JASWJB010000345">
    <property type="protein sequence ID" value="KAK2591323.1"/>
    <property type="molecule type" value="Genomic_DNA"/>
</dbReference>
<dbReference type="Gene3D" id="6.10.250.3180">
    <property type="match status" value="1"/>
</dbReference>
<proteinExistence type="predicted"/>
<keyword evidence="3" id="KW-1185">Reference proteome</keyword>
<dbReference type="AlphaFoldDB" id="A0AAJ0CDY7"/>